<dbReference type="EMBL" id="JAHWDQ010000003">
    <property type="protein sequence ID" value="MBW2941611.1"/>
    <property type="molecule type" value="Genomic_DNA"/>
</dbReference>
<accession>A0ABS6VTH9</accession>
<keyword evidence="2" id="KW-0969">Cilium</keyword>
<keyword evidence="3" id="KW-1185">Reference proteome</keyword>
<dbReference type="PANTHER" id="PTHR34773">
    <property type="entry name" value="FLAGELLAR SECRETION CHAPERONE FLIS"/>
    <property type="match status" value="1"/>
</dbReference>
<protein>
    <recommendedName>
        <fullName evidence="1">Flagellar secretion chaperone FliS</fullName>
    </recommendedName>
</protein>
<name>A0ABS6VTH9_9GAMM</name>
<comment type="similarity">
    <text evidence="1">Belongs to the FliS family.</text>
</comment>
<reference evidence="2" key="1">
    <citation type="submission" date="2021-07" db="EMBL/GenBank/DDBJ databases">
        <title>Zhongshania sp. CAU 1632 isolated from seawater.</title>
        <authorList>
            <person name="Kim W."/>
        </authorList>
    </citation>
    <scope>NUCLEOTIDE SEQUENCE</scope>
    <source>
        <strain evidence="2">CAU 1632</strain>
    </source>
</reference>
<dbReference type="CDD" id="cd16098">
    <property type="entry name" value="FliS"/>
    <property type="match status" value="1"/>
</dbReference>
<organism evidence="2 3">
    <name type="scientific">Zhongshania aquimaris</name>
    <dbReference type="NCBI Taxonomy" id="2857107"/>
    <lineage>
        <taxon>Bacteria</taxon>
        <taxon>Pseudomonadati</taxon>
        <taxon>Pseudomonadota</taxon>
        <taxon>Gammaproteobacteria</taxon>
        <taxon>Cellvibrionales</taxon>
        <taxon>Spongiibacteraceae</taxon>
        <taxon>Zhongshania</taxon>
    </lineage>
</organism>
<evidence type="ECO:0000256" key="1">
    <source>
        <dbReference type="PIRNR" id="PIRNR039090"/>
    </source>
</evidence>
<keyword evidence="2" id="KW-0966">Cell projection</keyword>
<evidence type="ECO:0000313" key="2">
    <source>
        <dbReference type="EMBL" id="MBW2941611.1"/>
    </source>
</evidence>
<dbReference type="NCBIfam" id="TIGR00208">
    <property type="entry name" value="fliS"/>
    <property type="match status" value="1"/>
</dbReference>
<comment type="subcellular location">
    <subcellularLocation>
        <location evidence="1">Cytoplasm</location>
        <location evidence="1">Cytosol</location>
    </subcellularLocation>
</comment>
<dbReference type="Proteomes" id="UP001166291">
    <property type="component" value="Unassembled WGS sequence"/>
</dbReference>
<gene>
    <name evidence="2" type="primary">fliS</name>
    <name evidence="2" type="ORF">KXJ70_12515</name>
</gene>
<keyword evidence="1" id="KW-0963">Cytoplasm</keyword>
<dbReference type="RefSeq" id="WP_219043849.1">
    <property type="nucleotide sequence ID" value="NZ_JAHWDQ010000003.1"/>
</dbReference>
<comment type="caution">
    <text evidence="2">The sequence shown here is derived from an EMBL/GenBank/DDBJ whole genome shotgun (WGS) entry which is preliminary data.</text>
</comment>
<keyword evidence="2" id="KW-0282">Flagellum</keyword>
<evidence type="ECO:0000313" key="3">
    <source>
        <dbReference type="Proteomes" id="UP001166291"/>
    </source>
</evidence>
<dbReference type="InterPro" id="IPR003713">
    <property type="entry name" value="FliS"/>
</dbReference>
<sequence>MSYSAGRATQAYASVGAQSRVSAASPHRLIQLLMDGALDRLAIAKGHMQRHEVPQKINAVNRTMSIIDGLRMSLDHNIDAKMSDNLESLYDYMNRRLLLANINNDVTGLDEVSSLLRELKEAWDAIPDGLQNTGKGESLAALTM</sequence>
<dbReference type="Pfam" id="PF02561">
    <property type="entry name" value="FliS"/>
    <property type="match status" value="1"/>
</dbReference>
<dbReference type="PANTHER" id="PTHR34773:SF1">
    <property type="entry name" value="FLAGELLAR SECRETION CHAPERONE FLIS"/>
    <property type="match status" value="1"/>
</dbReference>
<proteinExistence type="inferred from homology"/>
<keyword evidence="1" id="KW-1005">Bacterial flagellum biogenesis</keyword>
<dbReference type="PIRSF" id="PIRSF039090">
    <property type="entry name" value="Flis"/>
    <property type="match status" value="1"/>
</dbReference>